<evidence type="ECO:0000313" key="1">
    <source>
        <dbReference type="EMBL" id="GHI20326.1"/>
    </source>
</evidence>
<evidence type="ECO:0000313" key="2">
    <source>
        <dbReference type="EMBL" id="GHI24366.1"/>
    </source>
</evidence>
<dbReference type="EMBL" id="BNDW01000068">
    <property type="protein sequence ID" value="GHI24668.1"/>
    <property type="molecule type" value="Genomic_DNA"/>
</dbReference>
<dbReference type="EMBL" id="BNDW01000073">
    <property type="protein sequence ID" value="GHI25447.1"/>
    <property type="molecule type" value="Genomic_DNA"/>
</dbReference>
<sequence>MPAAAVGRGAAVDWVASMVTEPRARAAATPAARVFLRFIGILPPGLVGESPQNVISGTGGVRQRLARLWP</sequence>
<dbReference type="EMBL" id="BNDW01000053">
    <property type="protein sequence ID" value="GHI24366.1"/>
    <property type="molecule type" value="Genomic_DNA"/>
</dbReference>
<protein>
    <submittedName>
        <fullName evidence="4">Uncharacterized protein</fullName>
    </submittedName>
</protein>
<organism evidence="4 8">
    <name type="scientific">Streptomyces hydrogenans</name>
    <dbReference type="NCBI Taxonomy" id="1873719"/>
    <lineage>
        <taxon>Bacteria</taxon>
        <taxon>Bacillati</taxon>
        <taxon>Actinomycetota</taxon>
        <taxon>Actinomycetes</taxon>
        <taxon>Kitasatosporales</taxon>
        <taxon>Streptomycetaceae</taxon>
        <taxon>Streptomyces</taxon>
    </lineage>
</organism>
<gene>
    <name evidence="1" type="ORF">Shyd_16970</name>
    <name evidence="2" type="ORF">Shyd_57370</name>
    <name evidence="3" type="ORF">Shyd_60390</name>
    <name evidence="4" type="ORF">Shyd_68180</name>
    <name evidence="5" type="ORF">Shyd_68330</name>
    <name evidence="6" type="ORF">Shyd_68780</name>
    <name evidence="7" type="ORF">Shyd_71560</name>
</gene>
<evidence type="ECO:0000313" key="6">
    <source>
        <dbReference type="EMBL" id="GHI25507.1"/>
    </source>
</evidence>
<accession>A0ABQ3PKA8</accession>
<dbReference type="Proteomes" id="UP001052739">
    <property type="component" value="Unassembled WGS sequence"/>
</dbReference>
<evidence type="ECO:0000313" key="8">
    <source>
        <dbReference type="Proteomes" id="UP001052739"/>
    </source>
</evidence>
<evidence type="ECO:0000313" key="7">
    <source>
        <dbReference type="EMBL" id="GHI25785.1"/>
    </source>
</evidence>
<evidence type="ECO:0000313" key="4">
    <source>
        <dbReference type="EMBL" id="GHI25447.1"/>
    </source>
</evidence>
<dbReference type="EMBL" id="BNDW01000074">
    <property type="protein sequence ID" value="GHI25462.1"/>
    <property type="molecule type" value="Genomic_DNA"/>
</dbReference>
<dbReference type="EMBL" id="BNDW01000077">
    <property type="protein sequence ID" value="GHI25507.1"/>
    <property type="molecule type" value="Genomic_DNA"/>
</dbReference>
<name>A0ABQ3PKA8_9ACTN</name>
<evidence type="ECO:0000313" key="5">
    <source>
        <dbReference type="EMBL" id="GHI25462.1"/>
    </source>
</evidence>
<keyword evidence="8" id="KW-1185">Reference proteome</keyword>
<dbReference type="EMBL" id="BNDW01000007">
    <property type="protein sequence ID" value="GHI20326.1"/>
    <property type="molecule type" value="Genomic_DNA"/>
</dbReference>
<comment type="caution">
    <text evidence="4">The sequence shown here is derived from an EMBL/GenBank/DDBJ whole genome shotgun (WGS) entry which is preliminary data.</text>
</comment>
<evidence type="ECO:0000313" key="3">
    <source>
        <dbReference type="EMBL" id="GHI24668.1"/>
    </source>
</evidence>
<reference evidence="4" key="1">
    <citation type="submission" date="2024-05" db="EMBL/GenBank/DDBJ databases">
        <title>Whole genome shotgun sequence of Streptomyces hydrogenans NBRC 13475.</title>
        <authorList>
            <person name="Komaki H."/>
            <person name="Tamura T."/>
        </authorList>
    </citation>
    <scope>NUCLEOTIDE SEQUENCE</scope>
    <source>
        <strain evidence="4">NBRC 13475</strain>
    </source>
</reference>
<dbReference type="EMBL" id="BNDW01000092">
    <property type="protein sequence ID" value="GHI25785.1"/>
    <property type="molecule type" value="Genomic_DNA"/>
</dbReference>
<proteinExistence type="predicted"/>